<keyword evidence="2" id="KW-1185">Reference proteome</keyword>
<accession>A0A1H2XNY8</accession>
<proteinExistence type="predicted"/>
<dbReference type="Pfam" id="PF07386">
    <property type="entry name" value="DUF1499"/>
    <property type="match status" value="1"/>
</dbReference>
<dbReference type="Proteomes" id="UP000199441">
    <property type="component" value="Unassembled WGS sequence"/>
</dbReference>
<evidence type="ECO:0008006" key="3">
    <source>
        <dbReference type="Google" id="ProtNLM"/>
    </source>
</evidence>
<evidence type="ECO:0000313" key="2">
    <source>
        <dbReference type="Proteomes" id="UP000199441"/>
    </source>
</evidence>
<dbReference type="InterPro" id="IPR010865">
    <property type="entry name" value="DUF1499"/>
</dbReference>
<dbReference type="AlphaFoldDB" id="A0A1H2XNY8"/>
<dbReference type="EMBL" id="FNOI01000003">
    <property type="protein sequence ID" value="SDW94456.1"/>
    <property type="molecule type" value="Genomic_DNA"/>
</dbReference>
<sequence length="155" mass="16739">MLKYILLALVAVAILGAIFVRLRPLNPDDYTGHLQEGFPTGNVDFPVEKAGSYLQSVDFTQPVDEVAAKLRAIIEATPRTSLMAGSLVAETPALIDKATYVTRSALWGFPDVTTVEVAVTNKGAAVTLYGRLVYGKADMGVNKARIEGWLEQLSQ</sequence>
<reference evidence="2" key="1">
    <citation type="submission" date="2016-10" db="EMBL/GenBank/DDBJ databases">
        <authorList>
            <person name="Varghese N."/>
            <person name="Submissions S."/>
        </authorList>
    </citation>
    <scope>NUCLEOTIDE SEQUENCE [LARGE SCALE GENOMIC DNA]</scope>
    <source>
        <strain evidence="2">DSM 26922</strain>
    </source>
</reference>
<name>A0A1H2XNY8_9RHOB</name>
<dbReference type="OrthoDB" id="8479024at2"/>
<organism evidence="1 2">
    <name type="scientific">Litoreibacter albidus</name>
    <dbReference type="NCBI Taxonomy" id="670155"/>
    <lineage>
        <taxon>Bacteria</taxon>
        <taxon>Pseudomonadati</taxon>
        <taxon>Pseudomonadota</taxon>
        <taxon>Alphaproteobacteria</taxon>
        <taxon>Rhodobacterales</taxon>
        <taxon>Roseobacteraceae</taxon>
        <taxon>Litoreibacter</taxon>
    </lineage>
</organism>
<gene>
    <name evidence="1" type="ORF">SAMN04488001_2057</name>
</gene>
<dbReference type="STRING" id="670155.SAMN04488001_2057"/>
<dbReference type="RefSeq" id="WP_089946837.1">
    <property type="nucleotide sequence ID" value="NZ_FNOI01000003.1"/>
</dbReference>
<protein>
    <recommendedName>
        <fullName evidence="3">DUF1499 domain-containing protein</fullName>
    </recommendedName>
</protein>
<evidence type="ECO:0000313" key="1">
    <source>
        <dbReference type="EMBL" id="SDW94456.1"/>
    </source>
</evidence>